<keyword evidence="4" id="KW-1185">Reference proteome</keyword>
<keyword evidence="2" id="KW-1133">Transmembrane helix</keyword>
<organism evidence="3 4">
    <name type="scientific">Porites lobata</name>
    <dbReference type="NCBI Taxonomy" id="104759"/>
    <lineage>
        <taxon>Eukaryota</taxon>
        <taxon>Metazoa</taxon>
        <taxon>Cnidaria</taxon>
        <taxon>Anthozoa</taxon>
        <taxon>Hexacorallia</taxon>
        <taxon>Scleractinia</taxon>
        <taxon>Fungiina</taxon>
        <taxon>Poritidae</taxon>
        <taxon>Porites</taxon>
    </lineage>
</organism>
<evidence type="ECO:0000313" key="4">
    <source>
        <dbReference type="Proteomes" id="UP001159405"/>
    </source>
</evidence>
<comment type="caution">
    <text evidence="3">The sequence shown here is derived from an EMBL/GenBank/DDBJ whole genome shotgun (WGS) entry which is preliminary data.</text>
</comment>
<name>A0ABN8PCM8_9CNID</name>
<feature type="transmembrane region" description="Helical" evidence="2">
    <location>
        <begin position="57"/>
        <end position="80"/>
    </location>
</feature>
<proteinExistence type="predicted"/>
<dbReference type="Proteomes" id="UP001159405">
    <property type="component" value="Unassembled WGS sequence"/>
</dbReference>
<protein>
    <submittedName>
        <fullName evidence="3">Uncharacterized protein</fullName>
    </submittedName>
</protein>
<dbReference type="EMBL" id="CALNXK010000065">
    <property type="protein sequence ID" value="CAH3140984.1"/>
    <property type="molecule type" value="Genomic_DNA"/>
</dbReference>
<evidence type="ECO:0000313" key="3">
    <source>
        <dbReference type="EMBL" id="CAH3140984.1"/>
    </source>
</evidence>
<dbReference type="Pfam" id="PF01391">
    <property type="entry name" value="Collagen"/>
    <property type="match status" value="1"/>
</dbReference>
<feature type="region of interest" description="Disordered" evidence="1">
    <location>
        <begin position="23"/>
        <end position="42"/>
    </location>
</feature>
<keyword evidence="2" id="KW-0472">Membrane</keyword>
<accession>A0ABN8PCM8</accession>
<evidence type="ECO:0000256" key="2">
    <source>
        <dbReference type="SAM" id="Phobius"/>
    </source>
</evidence>
<dbReference type="InterPro" id="IPR008160">
    <property type="entry name" value="Collagen"/>
</dbReference>
<sequence>MESKPTNDAGIYLEVVNGEAPAKQQTSLEYQGPATKKNPLSPIDPAHSDKFLQLRRMLWIVTAVAFISLVTSAATLILALRVKNSQNVSTSPTIVKHEVENVSKLPGPVGPPGVNGSRGPMGPEGPQGFNGSQGAIGPQGFNGSQGLIGPQGPQGAGDFSLCKYMTESSTGRQSPVRSLSPGAGIQVILGEPNDKRIVGVSCSTNRAQMYLLSSGINPSNGQRFYYCDCFGHFGSGWQSVTCFMSYWLCPLST</sequence>
<reference evidence="3 4" key="1">
    <citation type="submission" date="2022-05" db="EMBL/GenBank/DDBJ databases">
        <authorList>
            <consortium name="Genoscope - CEA"/>
            <person name="William W."/>
        </authorList>
    </citation>
    <scope>NUCLEOTIDE SEQUENCE [LARGE SCALE GENOMIC DNA]</scope>
</reference>
<gene>
    <name evidence="3" type="ORF">PLOB_00041480</name>
</gene>
<keyword evidence="2" id="KW-0812">Transmembrane</keyword>
<evidence type="ECO:0000256" key="1">
    <source>
        <dbReference type="SAM" id="MobiDB-lite"/>
    </source>
</evidence>